<dbReference type="SMART" id="SM00062">
    <property type="entry name" value="PBPb"/>
    <property type="match status" value="1"/>
</dbReference>
<keyword evidence="2 3" id="KW-0732">Signal</keyword>
<evidence type="ECO:0000259" key="4">
    <source>
        <dbReference type="SMART" id="SM00062"/>
    </source>
</evidence>
<organism evidence="5 6">
    <name type="scientific">Thalassolituus hydrocarboniclasticus</name>
    <dbReference type="NCBI Taxonomy" id="2742796"/>
    <lineage>
        <taxon>Bacteria</taxon>
        <taxon>Pseudomonadati</taxon>
        <taxon>Pseudomonadota</taxon>
        <taxon>Gammaproteobacteria</taxon>
        <taxon>Oceanospirillales</taxon>
        <taxon>Oceanospirillaceae</taxon>
        <taxon>Thalassolituus</taxon>
    </lineage>
</organism>
<dbReference type="RefSeq" id="WP_260996565.1">
    <property type="nucleotide sequence ID" value="NZ_CP054475.1"/>
</dbReference>
<sequence length="245" mass="27192">MRTGRLLIALGISLLCSAVASAQSLIFGTYPIPLMVESEQQGIFIRLTKALAAEAGLDVRIVLFPAKRALSEFEQGNLDGLFPAIDVSMPVPYERSLSIYSKDDFAFTLKEQPLLTSVEQLRNKRVGITSGYPYSRLLTGNRDIQPMMANTDLQNVQMLLAGRIDVFVVEQYSGLRALEQADASDRVHYNPLQPLSRQDVFYAFRTGQNGQALAHQINQALSRLQKSGALAKLMKRQISAEKQDD</sequence>
<evidence type="ECO:0000313" key="5">
    <source>
        <dbReference type="EMBL" id="UXD87786.1"/>
    </source>
</evidence>
<evidence type="ECO:0000313" key="6">
    <source>
        <dbReference type="Proteomes" id="UP001065322"/>
    </source>
</evidence>
<dbReference type="Proteomes" id="UP001065322">
    <property type="component" value="Chromosome"/>
</dbReference>
<feature type="domain" description="Solute-binding protein family 3/N-terminal" evidence="4">
    <location>
        <begin position="24"/>
        <end position="241"/>
    </location>
</feature>
<dbReference type="EMBL" id="CP054475">
    <property type="protein sequence ID" value="UXD87786.1"/>
    <property type="molecule type" value="Genomic_DNA"/>
</dbReference>
<reference evidence="6" key="1">
    <citation type="submission" date="2020-06" db="EMBL/GenBank/DDBJ databases">
        <title>Thalassolituus marinus alknpb1M-1, a hydrocarbon-degrading bacterium isolated from the deep-sea overlying water using an in-situ strategy from the South China Sea basin.</title>
        <authorList>
            <person name="Dong C."/>
            <person name="Chen Y."/>
            <person name="Shao Z."/>
        </authorList>
    </citation>
    <scope>NUCLEOTIDE SEQUENCE [LARGE SCALE GENOMIC DNA]</scope>
    <source>
        <strain evidence="6">alknpb1M-1</strain>
    </source>
</reference>
<protein>
    <submittedName>
        <fullName evidence="5">Transporter substrate-binding domain-containing protein</fullName>
    </submittedName>
</protein>
<evidence type="ECO:0000256" key="3">
    <source>
        <dbReference type="SAM" id="SignalP"/>
    </source>
</evidence>
<dbReference type="Gene3D" id="3.40.190.10">
    <property type="entry name" value="Periplasmic binding protein-like II"/>
    <property type="match status" value="2"/>
</dbReference>
<dbReference type="InterPro" id="IPR001638">
    <property type="entry name" value="Solute-binding_3/MltF_N"/>
</dbReference>
<dbReference type="PANTHER" id="PTHR35936:SF35">
    <property type="entry name" value="L-CYSTINE-BINDING PROTEIN TCYJ"/>
    <property type="match status" value="1"/>
</dbReference>
<feature type="chain" id="PRO_5047233789" evidence="3">
    <location>
        <begin position="23"/>
        <end position="245"/>
    </location>
</feature>
<proteinExistence type="inferred from homology"/>
<dbReference type="PANTHER" id="PTHR35936">
    <property type="entry name" value="MEMBRANE-BOUND LYTIC MUREIN TRANSGLYCOSYLASE F"/>
    <property type="match status" value="1"/>
</dbReference>
<comment type="similarity">
    <text evidence="1">Belongs to the bacterial solute-binding protein 3 family.</text>
</comment>
<evidence type="ECO:0000256" key="2">
    <source>
        <dbReference type="ARBA" id="ARBA00022729"/>
    </source>
</evidence>
<dbReference type="SUPFAM" id="SSF53850">
    <property type="entry name" value="Periplasmic binding protein-like II"/>
    <property type="match status" value="1"/>
</dbReference>
<accession>A0ABY6A9T3</accession>
<name>A0ABY6A9T3_9GAMM</name>
<evidence type="ECO:0000256" key="1">
    <source>
        <dbReference type="ARBA" id="ARBA00010333"/>
    </source>
</evidence>
<keyword evidence="6" id="KW-1185">Reference proteome</keyword>
<gene>
    <name evidence="5" type="ORF">HUF19_10205</name>
</gene>
<dbReference type="Pfam" id="PF00497">
    <property type="entry name" value="SBP_bac_3"/>
    <property type="match status" value="1"/>
</dbReference>
<feature type="signal peptide" evidence="3">
    <location>
        <begin position="1"/>
        <end position="22"/>
    </location>
</feature>